<dbReference type="EC" id="3.4.15.6" evidence="5"/>
<dbReference type="InterPro" id="IPR005320">
    <property type="entry name" value="Peptidase_S51"/>
</dbReference>
<dbReference type="Gene3D" id="3.40.50.880">
    <property type="match status" value="1"/>
</dbReference>
<gene>
    <name evidence="5" type="ORF">JOC77_000804</name>
</gene>
<organism evidence="5 6">
    <name type="scientific">Peribacillus deserti</name>
    <dbReference type="NCBI Taxonomy" id="673318"/>
    <lineage>
        <taxon>Bacteria</taxon>
        <taxon>Bacillati</taxon>
        <taxon>Bacillota</taxon>
        <taxon>Bacilli</taxon>
        <taxon>Bacillales</taxon>
        <taxon>Bacillaceae</taxon>
        <taxon>Peribacillus</taxon>
    </lineage>
</organism>
<protein>
    <submittedName>
        <fullName evidence="5">Cyanophycinase</fullName>
        <ecNumber evidence="5">3.4.15.6</ecNumber>
    </submittedName>
</protein>
<dbReference type="GO" id="GO:0008241">
    <property type="term" value="F:peptidyl-dipeptidase activity"/>
    <property type="evidence" value="ECO:0007669"/>
    <property type="project" value="UniProtKB-EC"/>
</dbReference>
<dbReference type="PANTHER" id="PTHR36175:SF1">
    <property type="entry name" value="CYANOPHYCINASE"/>
    <property type="match status" value="1"/>
</dbReference>
<dbReference type="RefSeq" id="WP_204538851.1">
    <property type="nucleotide sequence ID" value="NZ_JAFBFI010000002.1"/>
</dbReference>
<dbReference type="Pfam" id="PF03575">
    <property type="entry name" value="Peptidase_S51"/>
    <property type="match status" value="1"/>
</dbReference>
<name>A0ABS2QFC1_9BACI</name>
<reference evidence="5 6" key="1">
    <citation type="submission" date="2021-01" db="EMBL/GenBank/DDBJ databases">
        <title>Genomic Encyclopedia of Type Strains, Phase IV (KMG-IV): sequencing the most valuable type-strain genomes for metagenomic binning, comparative biology and taxonomic classification.</title>
        <authorList>
            <person name="Goeker M."/>
        </authorList>
    </citation>
    <scope>NUCLEOTIDE SEQUENCE [LARGE SCALE GENOMIC DNA]</scope>
    <source>
        <strain evidence="5 6">DSM 105482</strain>
    </source>
</reference>
<dbReference type="Proteomes" id="UP000823486">
    <property type="component" value="Unassembled WGS sequence"/>
</dbReference>
<proteinExistence type="inferred from homology"/>
<evidence type="ECO:0000313" key="6">
    <source>
        <dbReference type="Proteomes" id="UP000823486"/>
    </source>
</evidence>
<sequence length="218" mass="24229">MNDRHLFLHGGSPPFLEKMGRRFAGLVSKIGKTAILFIERDGWQDYMNRYTAVLKENGIHHYIYIPLHISPEEIVSNLSECTGIIIGGGDTERYQKYIVGTEVGKCIQAMYQNGVPVAGFSAGALISPSICVIPPIDNKKNVHLFLDGLGLLNDCVVSVHFSKWNEEENLKTAVMKTNATIGFGLDDGTCAYFINEKLSFEEGKKVYRYTANNVESTT</sequence>
<dbReference type="GO" id="GO:0004180">
    <property type="term" value="F:carboxypeptidase activity"/>
    <property type="evidence" value="ECO:0007669"/>
    <property type="project" value="UniProtKB-KW"/>
</dbReference>
<evidence type="ECO:0000256" key="2">
    <source>
        <dbReference type="ARBA" id="ARBA00022670"/>
    </source>
</evidence>
<keyword evidence="2" id="KW-0645">Protease</keyword>
<evidence type="ECO:0000256" key="3">
    <source>
        <dbReference type="ARBA" id="ARBA00022801"/>
    </source>
</evidence>
<keyword evidence="5" id="KW-0121">Carboxypeptidase</keyword>
<comment type="similarity">
    <text evidence="1">Belongs to the peptidase S51 family.</text>
</comment>
<dbReference type="PANTHER" id="PTHR36175">
    <property type="entry name" value="CYANOPHYCINASE"/>
    <property type="match status" value="1"/>
</dbReference>
<dbReference type="EMBL" id="JAFBFI010000002">
    <property type="protein sequence ID" value="MBM7691399.1"/>
    <property type="molecule type" value="Genomic_DNA"/>
</dbReference>
<accession>A0ABS2QFC1</accession>
<dbReference type="InterPro" id="IPR029062">
    <property type="entry name" value="Class_I_gatase-like"/>
</dbReference>
<dbReference type="SUPFAM" id="SSF52317">
    <property type="entry name" value="Class I glutamine amidotransferase-like"/>
    <property type="match status" value="1"/>
</dbReference>
<keyword evidence="6" id="KW-1185">Reference proteome</keyword>
<evidence type="ECO:0000256" key="4">
    <source>
        <dbReference type="ARBA" id="ARBA00022825"/>
    </source>
</evidence>
<keyword evidence="4" id="KW-0720">Serine protease</keyword>
<evidence type="ECO:0000256" key="1">
    <source>
        <dbReference type="ARBA" id="ARBA00006534"/>
    </source>
</evidence>
<evidence type="ECO:0000313" key="5">
    <source>
        <dbReference type="EMBL" id="MBM7691399.1"/>
    </source>
</evidence>
<keyword evidence="3 5" id="KW-0378">Hydrolase</keyword>
<comment type="caution">
    <text evidence="5">The sequence shown here is derived from an EMBL/GenBank/DDBJ whole genome shotgun (WGS) entry which is preliminary data.</text>
</comment>